<organism evidence="1 2">
    <name type="scientific">Globisporangium ultimum (strain ATCC 200006 / CBS 805.95 / DAOM BR144)</name>
    <name type="common">Pythium ultimum</name>
    <dbReference type="NCBI Taxonomy" id="431595"/>
    <lineage>
        <taxon>Eukaryota</taxon>
        <taxon>Sar</taxon>
        <taxon>Stramenopiles</taxon>
        <taxon>Oomycota</taxon>
        <taxon>Peronosporomycetes</taxon>
        <taxon>Pythiales</taxon>
        <taxon>Pythiaceae</taxon>
        <taxon>Globisporangium</taxon>
    </lineage>
</organism>
<dbReference type="AlphaFoldDB" id="K3WWG7"/>
<reference evidence="1" key="3">
    <citation type="submission" date="2015-02" db="UniProtKB">
        <authorList>
            <consortium name="EnsemblProtists"/>
        </authorList>
    </citation>
    <scope>IDENTIFICATION</scope>
    <source>
        <strain evidence="1">DAOM BR144</strain>
    </source>
</reference>
<reference evidence="2" key="2">
    <citation type="submission" date="2010-04" db="EMBL/GenBank/DDBJ databases">
        <authorList>
            <person name="Buell R."/>
            <person name="Hamilton J."/>
            <person name="Hostetler J."/>
        </authorList>
    </citation>
    <scope>NUCLEOTIDE SEQUENCE [LARGE SCALE GENOMIC DNA]</scope>
    <source>
        <strain evidence="2">DAOM:BR144</strain>
    </source>
</reference>
<dbReference type="EMBL" id="GL376632">
    <property type="status" value="NOT_ANNOTATED_CDS"/>
    <property type="molecule type" value="Genomic_DNA"/>
</dbReference>
<dbReference type="Proteomes" id="UP000019132">
    <property type="component" value="Unassembled WGS sequence"/>
</dbReference>
<dbReference type="HOGENOM" id="CLU_2946782_0_0_1"/>
<dbReference type="VEuPathDB" id="FungiDB:PYU1_G009297"/>
<keyword evidence="2" id="KW-1185">Reference proteome</keyword>
<reference evidence="2" key="1">
    <citation type="journal article" date="2010" name="Genome Biol.">
        <title>Genome sequence of the necrotrophic plant pathogen Pythium ultimum reveals original pathogenicity mechanisms and effector repertoire.</title>
        <authorList>
            <person name="Levesque C.A."/>
            <person name="Brouwer H."/>
            <person name="Cano L."/>
            <person name="Hamilton J.P."/>
            <person name="Holt C."/>
            <person name="Huitema E."/>
            <person name="Raffaele S."/>
            <person name="Robideau G.P."/>
            <person name="Thines M."/>
            <person name="Win J."/>
            <person name="Zerillo M.M."/>
            <person name="Beakes G.W."/>
            <person name="Boore J.L."/>
            <person name="Busam D."/>
            <person name="Dumas B."/>
            <person name="Ferriera S."/>
            <person name="Fuerstenberg S.I."/>
            <person name="Gachon C.M."/>
            <person name="Gaulin E."/>
            <person name="Govers F."/>
            <person name="Grenville-Briggs L."/>
            <person name="Horner N."/>
            <person name="Hostetler J."/>
            <person name="Jiang R.H."/>
            <person name="Johnson J."/>
            <person name="Krajaejun T."/>
            <person name="Lin H."/>
            <person name="Meijer H.J."/>
            <person name="Moore B."/>
            <person name="Morris P."/>
            <person name="Phuntmart V."/>
            <person name="Puiu D."/>
            <person name="Shetty J."/>
            <person name="Stajich J.E."/>
            <person name="Tripathy S."/>
            <person name="Wawra S."/>
            <person name="van West P."/>
            <person name="Whitty B.R."/>
            <person name="Coutinho P.M."/>
            <person name="Henrissat B."/>
            <person name="Martin F."/>
            <person name="Thomas P.D."/>
            <person name="Tyler B.M."/>
            <person name="De Vries R.P."/>
            <person name="Kamoun S."/>
            <person name="Yandell M."/>
            <person name="Tisserat N."/>
            <person name="Buell C.R."/>
        </authorList>
    </citation>
    <scope>NUCLEOTIDE SEQUENCE</scope>
    <source>
        <strain evidence="2">DAOM:BR144</strain>
    </source>
</reference>
<sequence length="60" mass="6679">MTPEERRRARSCIVTGCNNYIVHLRLCFKHGGNDVKSRDAPPAPSSEDYVGVMWTGVNEG</sequence>
<evidence type="ECO:0000313" key="1">
    <source>
        <dbReference type="EnsemblProtists" id="PYU1_T009315"/>
    </source>
</evidence>
<evidence type="ECO:0000313" key="2">
    <source>
        <dbReference type="Proteomes" id="UP000019132"/>
    </source>
</evidence>
<name>K3WWG7_GLOUD</name>
<dbReference type="EnsemblProtists" id="PYU1_T009315">
    <property type="protein sequence ID" value="PYU1_T009315"/>
    <property type="gene ID" value="PYU1_G009297"/>
</dbReference>
<dbReference type="InParanoid" id="K3WWG7"/>
<protein>
    <submittedName>
        <fullName evidence="1">Uncharacterized protein</fullName>
    </submittedName>
</protein>
<accession>K3WWG7</accession>
<proteinExistence type="predicted"/>